<reference evidence="5" key="1">
    <citation type="submission" date="2016-10" db="EMBL/GenBank/DDBJ databases">
        <authorList>
            <person name="Varghese N."/>
            <person name="Submissions S."/>
        </authorList>
    </citation>
    <scope>NUCLEOTIDE SEQUENCE [LARGE SCALE GENOMIC DNA]</scope>
    <source>
        <strain evidence="5">P18</strain>
    </source>
</reference>
<evidence type="ECO:0000313" key="5">
    <source>
        <dbReference type="Proteomes" id="UP000182624"/>
    </source>
</evidence>
<dbReference type="EMBL" id="FOXO01000025">
    <property type="protein sequence ID" value="SFQ22868.1"/>
    <property type="molecule type" value="Genomic_DNA"/>
</dbReference>
<dbReference type="Proteomes" id="UP000182624">
    <property type="component" value="Unassembled WGS sequence"/>
</dbReference>
<dbReference type="SUPFAM" id="SSF160537">
    <property type="entry name" value="SpoVG-like"/>
    <property type="match status" value="1"/>
</dbReference>
<dbReference type="GO" id="GO:0003677">
    <property type="term" value="F:DNA binding"/>
    <property type="evidence" value="ECO:0007669"/>
    <property type="project" value="UniProtKB-KW"/>
</dbReference>
<protein>
    <submittedName>
        <fullName evidence="4">DNA-binding protein SpoVG, cell septation regulator</fullName>
    </submittedName>
</protein>
<evidence type="ECO:0000256" key="1">
    <source>
        <dbReference type="ARBA" id="ARBA00022618"/>
    </source>
</evidence>
<evidence type="ECO:0000313" key="4">
    <source>
        <dbReference type="EMBL" id="SFQ22868.1"/>
    </source>
</evidence>
<accession>A0A1I5WTG6</accession>
<sequence>MRIDVRTKALENSNNGVKGVATVTFGNSFAVRNISIVESKAGNLFMSMPSYKTKTVDENGKAQFKDIAYPVTKEFREKLQKIILQSYESGMDVSFEA</sequence>
<dbReference type="Pfam" id="PF04026">
    <property type="entry name" value="SpoVG"/>
    <property type="match status" value="1"/>
</dbReference>
<name>A0A1I5WTG6_9FIRM</name>
<dbReference type="PANTHER" id="PTHR38429">
    <property type="entry name" value="SEPTATION PROTEIN SPOVG-RELATED"/>
    <property type="match status" value="1"/>
</dbReference>
<evidence type="ECO:0000256" key="2">
    <source>
        <dbReference type="ARBA" id="ARBA00023210"/>
    </source>
</evidence>
<keyword evidence="3" id="KW-0131">Cell cycle</keyword>
<dbReference type="InterPro" id="IPR007170">
    <property type="entry name" value="SpoVG"/>
</dbReference>
<dbReference type="GO" id="GO:0030435">
    <property type="term" value="P:sporulation resulting in formation of a cellular spore"/>
    <property type="evidence" value="ECO:0007669"/>
    <property type="project" value="InterPro"/>
</dbReference>
<keyword evidence="4" id="KW-0238">DNA-binding</keyword>
<proteinExistence type="predicted"/>
<keyword evidence="5" id="KW-1185">Reference proteome</keyword>
<dbReference type="PANTHER" id="PTHR38429:SF1">
    <property type="entry name" value="SEPTATION PROTEIN SPOVG-RELATED"/>
    <property type="match status" value="1"/>
</dbReference>
<dbReference type="RefSeq" id="WP_074890377.1">
    <property type="nucleotide sequence ID" value="NZ_FOXO01000025.1"/>
</dbReference>
<organism evidence="4 5">
    <name type="scientific">Butyrivibrio proteoclasticus</name>
    <dbReference type="NCBI Taxonomy" id="43305"/>
    <lineage>
        <taxon>Bacteria</taxon>
        <taxon>Bacillati</taxon>
        <taxon>Bacillota</taxon>
        <taxon>Clostridia</taxon>
        <taxon>Lachnospirales</taxon>
        <taxon>Lachnospiraceae</taxon>
        <taxon>Butyrivibrio</taxon>
    </lineage>
</organism>
<keyword evidence="2" id="KW-0717">Septation</keyword>
<dbReference type="InterPro" id="IPR036751">
    <property type="entry name" value="SpoVG_sf"/>
</dbReference>
<gene>
    <name evidence="4" type="ORF">SAMN04487928_12511</name>
</gene>
<dbReference type="Gene3D" id="3.30.1120.40">
    <property type="entry name" value="Stage V sporulation protein G"/>
    <property type="match status" value="1"/>
</dbReference>
<dbReference type="GO" id="GO:0000917">
    <property type="term" value="P:division septum assembly"/>
    <property type="evidence" value="ECO:0007669"/>
    <property type="project" value="UniProtKB-KW"/>
</dbReference>
<evidence type="ECO:0000256" key="3">
    <source>
        <dbReference type="ARBA" id="ARBA00023306"/>
    </source>
</evidence>
<keyword evidence="1" id="KW-0132">Cell division</keyword>
<dbReference type="AlphaFoldDB" id="A0A1I5WTG6"/>